<accession>A0A267G4R7</accession>
<organism evidence="2 3">
    <name type="scientific">Macrostomum lignano</name>
    <dbReference type="NCBI Taxonomy" id="282301"/>
    <lineage>
        <taxon>Eukaryota</taxon>
        <taxon>Metazoa</taxon>
        <taxon>Spiralia</taxon>
        <taxon>Lophotrochozoa</taxon>
        <taxon>Platyhelminthes</taxon>
        <taxon>Rhabditophora</taxon>
        <taxon>Macrostomorpha</taxon>
        <taxon>Macrostomida</taxon>
        <taxon>Macrostomidae</taxon>
        <taxon>Macrostomum</taxon>
    </lineage>
</organism>
<evidence type="ECO:0000313" key="2">
    <source>
        <dbReference type="EMBL" id="PAA81008.1"/>
    </source>
</evidence>
<keyword evidence="1" id="KW-0732">Signal</keyword>
<comment type="caution">
    <text evidence="2">The sequence shown here is derived from an EMBL/GenBank/DDBJ whole genome shotgun (WGS) entry which is preliminary data.</text>
</comment>
<dbReference type="AlphaFoldDB" id="A0A267G4R7"/>
<reference evidence="2 3" key="1">
    <citation type="submission" date="2017-06" db="EMBL/GenBank/DDBJ databases">
        <title>A platform for efficient transgenesis in Macrostomum lignano, a flatworm model organism for stem cell research.</title>
        <authorList>
            <person name="Berezikov E."/>
        </authorList>
    </citation>
    <scope>NUCLEOTIDE SEQUENCE [LARGE SCALE GENOMIC DNA]</scope>
    <source>
        <strain evidence="2">DV1</strain>
        <tissue evidence="2">Whole organism</tissue>
    </source>
</reference>
<sequence>MSSAALRHLFALSLAVCGLALVMMTSSTTSSAAFAAPTSGRQQRSGLLDHRYVTFKKKSDRAYNSDIDRMLSIKRNRGGGDFDKLMKQLEMLNSNGAPPNFDSMIFRLRRGEN</sequence>
<evidence type="ECO:0000313" key="3">
    <source>
        <dbReference type="Proteomes" id="UP000215902"/>
    </source>
</evidence>
<name>A0A267G4R7_9PLAT</name>
<gene>
    <name evidence="2" type="ORF">BOX15_Mlig008513g3</name>
</gene>
<proteinExistence type="predicted"/>
<feature type="chain" id="PRO_5012153484" evidence="1">
    <location>
        <begin position="21"/>
        <end position="113"/>
    </location>
</feature>
<dbReference type="Proteomes" id="UP000215902">
    <property type="component" value="Unassembled WGS sequence"/>
</dbReference>
<feature type="signal peptide" evidence="1">
    <location>
        <begin position="1"/>
        <end position="20"/>
    </location>
</feature>
<dbReference type="EMBL" id="NIVC01000554">
    <property type="protein sequence ID" value="PAA81008.1"/>
    <property type="molecule type" value="Genomic_DNA"/>
</dbReference>
<keyword evidence="3" id="KW-1185">Reference proteome</keyword>
<evidence type="ECO:0000256" key="1">
    <source>
        <dbReference type="SAM" id="SignalP"/>
    </source>
</evidence>
<protein>
    <submittedName>
        <fullName evidence="2">Uncharacterized protein</fullName>
    </submittedName>
</protein>